<dbReference type="RefSeq" id="XP_014563616.1">
    <property type="nucleotide sequence ID" value="XM_014708130.1"/>
</dbReference>
<feature type="transmembrane region" description="Helical" evidence="1">
    <location>
        <begin position="148"/>
        <end position="167"/>
    </location>
</feature>
<dbReference type="InParanoid" id="A0A0B2UJZ6"/>
<keyword evidence="1" id="KW-0472">Membrane</keyword>
<evidence type="ECO:0000256" key="1">
    <source>
        <dbReference type="SAM" id="Phobius"/>
    </source>
</evidence>
<feature type="transmembrane region" description="Helical" evidence="1">
    <location>
        <begin position="212"/>
        <end position="229"/>
    </location>
</feature>
<evidence type="ECO:0000313" key="2">
    <source>
        <dbReference type="EMBL" id="KHN69574.1"/>
    </source>
</evidence>
<gene>
    <name evidence="2" type="ORF">M896_060730</name>
</gene>
<feature type="transmembrane region" description="Helical" evidence="1">
    <location>
        <begin position="12"/>
        <end position="34"/>
    </location>
</feature>
<feature type="transmembrane region" description="Helical" evidence="1">
    <location>
        <begin position="40"/>
        <end position="62"/>
    </location>
</feature>
<sequence>MASIEKEVSRHRMFAWMLSGIEGMFVVAIAAQFVGDPLRIIIDPLGCLASSMSSIRTIMLWIAMHLHLSCRASYTGKRMPRLVAFLHAVISQLVFVRYFVGSYLRTESSMTGILSLFYVFFLIFSSLLQTFGADILMIERKHTRVRGLIIYMWLSVGSVAGEVMRIYAGSIILVVGTAIIGSIGLRILALMIRLHILIDIANVAPWRMPKEFFSVSVSVIGYLFIMRIVDRVYIYNMSLLNLKLCEYGYEESDDIETARFKFFQISGLAMKYLAILRRMARCHKSVVSVGEYIQRERREILECTALMRKERGMMEAKRWMNVPQMNLNNNKPKVLVTQKKVHFVRRIRSYNFIEILVSRIMYVYKIQMLKTRYNEAIEAFGEIRRFVEFLNGYKGEYLLLGDLDAMIRLGMKGLKNEVFEVEKLIATRLPSDVFVKDY</sequence>
<feature type="transmembrane region" description="Helical" evidence="1">
    <location>
        <begin position="82"/>
        <end position="100"/>
    </location>
</feature>
<dbReference type="AlphaFoldDB" id="A0A0B2UJZ6"/>
<feature type="transmembrane region" description="Helical" evidence="1">
    <location>
        <begin position="112"/>
        <end position="136"/>
    </location>
</feature>
<feature type="transmembrane region" description="Helical" evidence="1">
    <location>
        <begin position="173"/>
        <end position="192"/>
    </location>
</feature>
<keyword evidence="3" id="KW-1185">Reference proteome</keyword>
<keyword evidence="1" id="KW-1133">Transmembrane helix</keyword>
<dbReference type="VEuPathDB" id="MicrosporidiaDB:M896_060730"/>
<keyword evidence="1" id="KW-0812">Transmembrane</keyword>
<dbReference type="EMBL" id="JOKQ01000006">
    <property type="protein sequence ID" value="KHN69574.1"/>
    <property type="molecule type" value="Genomic_DNA"/>
</dbReference>
<dbReference type="OrthoDB" id="2191201at2759"/>
<comment type="caution">
    <text evidence="2">The sequence shown here is derived from an EMBL/GenBank/DDBJ whole genome shotgun (WGS) entry which is preliminary data.</text>
</comment>
<proteinExistence type="predicted"/>
<name>A0A0B2UJZ6_9MICR</name>
<organism evidence="2 3">
    <name type="scientific">Ordospora colligata OC4</name>
    <dbReference type="NCBI Taxonomy" id="1354746"/>
    <lineage>
        <taxon>Eukaryota</taxon>
        <taxon>Fungi</taxon>
        <taxon>Fungi incertae sedis</taxon>
        <taxon>Microsporidia</taxon>
        <taxon>Ordosporidae</taxon>
        <taxon>Ordospora</taxon>
    </lineage>
</organism>
<dbReference type="Proteomes" id="UP000031056">
    <property type="component" value="Unassembled WGS sequence"/>
</dbReference>
<dbReference type="HOGENOM" id="CLU_625691_0_0_1"/>
<dbReference type="GeneID" id="26261944"/>
<protein>
    <submittedName>
        <fullName evidence="2">Uncharacterized protein</fullName>
    </submittedName>
</protein>
<evidence type="ECO:0000313" key="3">
    <source>
        <dbReference type="Proteomes" id="UP000031056"/>
    </source>
</evidence>
<accession>A0A0B2UJZ6</accession>
<reference evidence="2 3" key="1">
    <citation type="journal article" date="2014" name="MBio">
        <title>The Ordospora colligata genome; evolution of extreme reduction in microsporidia and host-to-parasite horizontal gene transfer.</title>
        <authorList>
            <person name="Pombert J.-F."/>
            <person name="Haag K.L."/>
            <person name="Beidas S."/>
            <person name="Ebert D."/>
            <person name="Keeling P.J."/>
        </authorList>
    </citation>
    <scope>NUCLEOTIDE SEQUENCE [LARGE SCALE GENOMIC DNA]</scope>
    <source>
        <strain evidence="2 3">OC4</strain>
    </source>
</reference>